<protein>
    <submittedName>
        <fullName evidence="1">Uncharacterized protein</fullName>
    </submittedName>
</protein>
<dbReference type="Proteomes" id="UP000249661">
    <property type="component" value="Unassembled WGS sequence"/>
</dbReference>
<organism evidence="1 2">
    <name type="scientific">Aspergillus aculeatinus CBS 121060</name>
    <dbReference type="NCBI Taxonomy" id="1448322"/>
    <lineage>
        <taxon>Eukaryota</taxon>
        <taxon>Fungi</taxon>
        <taxon>Dikarya</taxon>
        <taxon>Ascomycota</taxon>
        <taxon>Pezizomycotina</taxon>
        <taxon>Eurotiomycetes</taxon>
        <taxon>Eurotiomycetidae</taxon>
        <taxon>Eurotiales</taxon>
        <taxon>Aspergillaceae</taxon>
        <taxon>Aspergillus</taxon>
        <taxon>Aspergillus subgen. Circumdati</taxon>
    </lineage>
</organism>
<reference evidence="1" key="1">
    <citation type="submission" date="2018-02" db="EMBL/GenBank/DDBJ databases">
        <title>The genomes of Aspergillus section Nigri reveals drivers in fungal speciation.</title>
        <authorList>
            <consortium name="DOE Joint Genome Institute"/>
            <person name="Vesth T.C."/>
            <person name="Nybo J."/>
            <person name="Theobald S."/>
            <person name="Brandl J."/>
            <person name="Frisvad J.C."/>
            <person name="Nielsen K.F."/>
            <person name="Lyhne E.K."/>
            <person name="Kogle M.E."/>
            <person name="Kuo A."/>
            <person name="Riley R."/>
            <person name="Clum A."/>
            <person name="Nolan M."/>
            <person name="Lipzen A."/>
            <person name="Salamov A."/>
            <person name="Henrissat B."/>
            <person name="Wiebenga A."/>
            <person name="De vries R.P."/>
            <person name="Grigoriev I.V."/>
            <person name="Mortensen U.H."/>
            <person name="Andersen M.R."/>
            <person name="Baker S.E."/>
        </authorList>
    </citation>
    <scope>NUCLEOTIDE SEQUENCE</scope>
    <source>
        <strain evidence="1">CBS 121060</strain>
    </source>
</reference>
<evidence type="ECO:0000313" key="2">
    <source>
        <dbReference type="Proteomes" id="UP000249661"/>
    </source>
</evidence>
<sequence>MVCFFLRMQGCRVKLLTICLHLTKICLLYSLALWGAFNLITRPSPHPYHVTSTPHHVDRTGCDCGASVAEAVARGCKFDGLAMAWLPAHCRDDELAAEFNTVGDGPNGTWIYYADRERTLPMDVNEVAALADRPEALVHMSIQWHTLHCIFYWRKQFRARFNGKIVEPRSDSEHHIRHCGEIFLSPGSRTKSGVALVTNDDWSYHPVKGDAEKDELTLFILSGPSRLSPNTTPSSGTTLSRILKDWAKDLVEEGYSDCCVSVSVNGAGQFRLWLSPIIHRDSQSTFEETVDRATKFFMQAGSESACFSFTLTSHSDHGYLLSIIRVPAAAENAFAPAETLSFSLSKVKKNLLQGAPWLILLCLLTLLSVIGVVVSTRLGLTFRGSSASSTSGNFWLQWNTSRSRGLEHQLQFTRPWSSFLDYFGDQEERQEQSWFVRLDDQSMVPLNLVDESEQKYQRWFQERYPEMERVRQSGDYLNTSFWEDPYAMQIATDALFHPAHCLLALRRYWHARETGRHVCPRDIDFHHVKHCLDSLETVLFVDSVGEKGPILPQDLDSRMPWLVNACF</sequence>
<gene>
    <name evidence="1" type="ORF">BO66DRAFT_420596</name>
</gene>
<evidence type="ECO:0000313" key="1">
    <source>
        <dbReference type="EMBL" id="RAH69958.1"/>
    </source>
</evidence>
<name>A0ACD1H946_9EURO</name>
<keyword evidence="2" id="KW-1185">Reference proteome</keyword>
<proteinExistence type="predicted"/>
<accession>A0ACD1H946</accession>
<dbReference type="EMBL" id="KZ824957">
    <property type="protein sequence ID" value="RAH69958.1"/>
    <property type="molecule type" value="Genomic_DNA"/>
</dbReference>